<protein>
    <submittedName>
        <fullName evidence="3">Uncharacterized protein LOC113491744</fullName>
    </submittedName>
</protein>
<sequence length="185" mass="20293">MLLALACLFATAAAAPALPAGSETYDQRQDGEFNVRADVQNVVLLVAIPNKLPLDLVFDMFSKDNSDSKWDDHDLQDRSDVHVMDAFVEPSTPYRVEIGAAERSAGDGRAAEVVIAGRRRLEADSQERDELKLLGATENCGPERMRDPDTLVCVDRPAKDIVETTPENDKDNKVETQKAPEVVPS</sequence>
<dbReference type="Proteomes" id="UP000322000">
    <property type="component" value="Chromosome 3"/>
</dbReference>
<feature type="compositionally biased region" description="Basic and acidic residues" evidence="1">
    <location>
        <begin position="157"/>
        <end position="178"/>
    </location>
</feature>
<organism evidence="2 3">
    <name type="scientific">Trichoplusia ni</name>
    <name type="common">Cabbage looper</name>
    <dbReference type="NCBI Taxonomy" id="7111"/>
    <lineage>
        <taxon>Eukaryota</taxon>
        <taxon>Metazoa</taxon>
        <taxon>Ecdysozoa</taxon>
        <taxon>Arthropoda</taxon>
        <taxon>Hexapoda</taxon>
        <taxon>Insecta</taxon>
        <taxon>Pterygota</taxon>
        <taxon>Neoptera</taxon>
        <taxon>Endopterygota</taxon>
        <taxon>Lepidoptera</taxon>
        <taxon>Glossata</taxon>
        <taxon>Ditrysia</taxon>
        <taxon>Noctuoidea</taxon>
        <taxon>Noctuidae</taxon>
        <taxon>Plusiinae</taxon>
        <taxon>Trichoplusia</taxon>
    </lineage>
</organism>
<proteinExistence type="predicted"/>
<dbReference type="RefSeq" id="XP_026724696.1">
    <property type="nucleotide sequence ID" value="XM_026868895.1"/>
</dbReference>
<dbReference type="KEGG" id="tnl:113491744"/>
<evidence type="ECO:0000313" key="2">
    <source>
        <dbReference type="Proteomes" id="UP000322000"/>
    </source>
</evidence>
<accession>A0A7E5V8V1</accession>
<dbReference type="AlphaFoldDB" id="A0A7E5V8V1"/>
<name>A0A7E5V8V1_TRINI</name>
<reference evidence="3" key="1">
    <citation type="submission" date="2025-08" db="UniProtKB">
        <authorList>
            <consortium name="RefSeq"/>
        </authorList>
    </citation>
    <scope>IDENTIFICATION</scope>
</reference>
<feature type="region of interest" description="Disordered" evidence="1">
    <location>
        <begin position="157"/>
        <end position="185"/>
    </location>
</feature>
<evidence type="ECO:0000256" key="1">
    <source>
        <dbReference type="SAM" id="MobiDB-lite"/>
    </source>
</evidence>
<dbReference type="OrthoDB" id="7686329at2759"/>
<gene>
    <name evidence="3" type="primary">LOC113491744</name>
</gene>
<keyword evidence="2" id="KW-1185">Reference proteome</keyword>
<dbReference type="InParanoid" id="A0A7E5V8V1"/>
<dbReference type="GeneID" id="113491744"/>
<evidence type="ECO:0000313" key="3">
    <source>
        <dbReference type="RefSeq" id="XP_026724696.1"/>
    </source>
</evidence>